<feature type="compositionally biased region" description="Basic and acidic residues" evidence="1">
    <location>
        <begin position="465"/>
        <end position="474"/>
    </location>
</feature>
<feature type="compositionally biased region" description="Polar residues" evidence="1">
    <location>
        <begin position="1110"/>
        <end position="1123"/>
    </location>
</feature>
<feature type="compositionally biased region" description="Polar residues" evidence="1">
    <location>
        <begin position="858"/>
        <end position="892"/>
    </location>
</feature>
<feature type="compositionally biased region" description="Polar residues" evidence="1">
    <location>
        <begin position="181"/>
        <end position="196"/>
    </location>
</feature>
<evidence type="ECO:0000313" key="3">
    <source>
        <dbReference type="Proteomes" id="UP000780801"/>
    </source>
</evidence>
<feature type="region of interest" description="Disordered" evidence="1">
    <location>
        <begin position="274"/>
        <end position="297"/>
    </location>
</feature>
<accession>A0A9P6KGQ7</accession>
<dbReference type="EMBL" id="JAABOA010000445">
    <property type="protein sequence ID" value="KAF9584321.1"/>
    <property type="molecule type" value="Genomic_DNA"/>
</dbReference>
<feature type="compositionally biased region" description="Basic and acidic residues" evidence="1">
    <location>
        <begin position="898"/>
        <end position="910"/>
    </location>
</feature>
<comment type="caution">
    <text evidence="2">The sequence shown here is derived from an EMBL/GenBank/DDBJ whole genome shotgun (WGS) entry which is preliminary data.</text>
</comment>
<feature type="compositionally biased region" description="Low complexity" evidence="1">
    <location>
        <begin position="132"/>
        <end position="144"/>
    </location>
</feature>
<feature type="region of interest" description="Disordered" evidence="1">
    <location>
        <begin position="573"/>
        <end position="592"/>
    </location>
</feature>
<proteinExistence type="predicted"/>
<feature type="region of interest" description="Disordered" evidence="1">
    <location>
        <begin position="823"/>
        <end position="914"/>
    </location>
</feature>
<evidence type="ECO:0000256" key="1">
    <source>
        <dbReference type="SAM" id="MobiDB-lite"/>
    </source>
</evidence>
<keyword evidence="3" id="KW-1185">Reference proteome</keyword>
<feature type="region of interest" description="Disordered" evidence="1">
    <location>
        <begin position="368"/>
        <end position="392"/>
    </location>
</feature>
<feature type="region of interest" description="Disordered" evidence="1">
    <location>
        <begin position="74"/>
        <end position="220"/>
    </location>
</feature>
<dbReference type="OrthoDB" id="2444153at2759"/>
<feature type="region of interest" description="Disordered" evidence="1">
    <location>
        <begin position="614"/>
        <end position="747"/>
    </location>
</feature>
<reference evidence="2" key="1">
    <citation type="journal article" date="2020" name="Fungal Divers.">
        <title>Resolving the Mortierellaceae phylogeny through synthesis of multi-gene phylogenetics and phylogenomics.</title>
        <authorList>
            <person name="Vandepol N."/>
            <person name="Liber J."/>
            <person name="Desiro A."/>
            <person name="Na H."/>
            <person name="Kennedy M."/>
            <person name="Barry K."/>
            <person name="Grigoriev I.V."/>
            <person name="Miller A.N."/>
            <person name="O'Donnell K."/>
            <person name="Stajich J.E."/>
            <person name="Bonito G."/>
        </authorList>
    </citation>
    <scope>NUCLEOTIDE SEQUENCE</scope>
    <source>
        <strain evidence="2">KOD1015</strain>
    </source>
</reference>
<dbReference type="Proteomes" id="UP000780801">
    <property type="component" value="Unassembled WGS sequence"/>
</dbReference>
<name>A0A9P6KGQ7_9FUNG</name>
<feature type="compositionally biased region" description="Polar residues" evidence="1">
    <location>
        <begin position="726"/>
        <end position="747"/>
    </location>
</feature>
<protein>
    <submittedName>
        <fullName evidence="2">Uncharacterized protein</fullName>
    </submittedName>
</protein>
<feature type="compositionally biased region" description="Polar residues" evidence="1">
    <location>
        <begin position="77"/>
        <end position="106"/>
    </location>
</feature>
<feature type="compositionally biased region" description="Low complexity" evidence="1">
    <location>
        <begin position="839"/>
        <end position="848"/>
    </location>
</feature>
<feature type="compositionally biased region" description="Polar residues" evidence="1">
    <location>
        <begin position="152"/>
        <end position="163"/>
    </location>
</feature>
<feature type="compositionally biased region" description="Basic residues" evidence="1">
    <location>
        <begin position="1074"/>
        <end position="1085"/>
    </location>
</feature>
<sequence length="1135" mass="123024">MHLHHPLPPAASSDPFSARSSFLRAFGKFKSKHLQNKRSSAPVAPIQTHPIADIGSIKDRPVSFVLPPIQIDDLNPRSPTLNSTTRLPTDTGSALFDDSTSNSNKYTPEETRFDLGPPEIDNSFLPPPAPLSSIHNSGSSSSLRSKFKNKVNHTLASMKSSTNLRERAVKNDPSLGVTGEPSGTTGSDPTALLQQQEESKNRHSKSFWTFPRTRPDTDHPDSEMVEIQERGIPTINISTEPDSTLVDPSLTTDPTAQLSLSLPRRMRGLSVEDVEVDKEKEEGRRSSMPGIGGESDQSLDIIMPVDYEDYTQFAELPLKKRKKMEKNLAAAATGKRPHSLRMGADAMKRLLTQQPKQSKKEPVVIAVESKPHVASSTEPLARHGSKKRRPFSAEVDEGALDNVQEQDELQQQQHRSAAATHADTTRSHARSGSVSSTRSRSRSFATSTHPALYATTVAGPRSPGLRRETLEMAMRRRRQSSAARSGFYHQPNNSSGALPELPPLSSEFFGHDNASATNVTHTFTSFTFELAEMHAHEVVNNSAMPGLFIYKQPVYQRQSWLYEDSSALLAPPLPPGSKHRASRLTVSSSGHMDMDTDHEFRAFDSDGDAISGYTGDADLSMEETLPPILPPLSASSSQRTKASNSTSPSSANMSKNGAGRRGSGIQMRRKISSVDGDSDTVPELPTLQIRTRDLSRGGSSGGRGGHRRSGSGSPASPRAYGHSRGKSSSSITHASGATADASINPSPRTSLTIEEIVSWKPREMYPHGRAMPVSNLDTKSLKPAARTGSSGVLSSSTTLAPSAGWMPVQNPFSQSPAAMAELSDYGFDHPSPSRHDHSQQQQSSSSSSMVFFDRYRHQQQTSGDTLVSPSQMRHPSHHVNFSSATTTSTLYNEPSGVRIDERGHAHERSPSELSNLRMSEALEFDPSEAFPPTTPQDLKAMDFEALLAAAEKEHQKGWDELVMQKRVPGSTPSATNPVPMTNSQPLKVQHQLPQQPSGQRLQYGGATGKGMLTVPPLRSSHLSTSQKLQPLPPPQQLSQQPNRLSVVFDLPLTDDGGSGGMGSGTGTGSDRSSTRSRRVMKKKTSVIRLAANGNGIIQGRREDDGVIRVSFSSSRPNSRTGSGFDSDGRSSPLVR</sequence>
<feature type="region of interest" description="Disordered" evidence="1">
    <location>
        <begin position="406"/>
        <end position="498"/>
    </location>
</feature>
<gene>
    <name evidence="2" type="ORF">BGW38_006879</name>
</gene>
<feature type="region of interest" description="Disordered" evidence="1">
    <location>
        <begin position="1016"/>
        <end position="1135"/>
    </location>
</feature>
<dbReference type="AlphaFoldDB" id="A0A9P6KGQ7"/>
<evidence type="ECO:0000313" key="2">
    <source>
        <dbReference type="EMBL" id="KAF9584321.1"/>
    </source>
</evidence>
<feature type="compositionally biased region" description="Low complexity" evidence="1">
    <location>
        <begin position="1036"/>
        <end position="1045"/>
    </location>
</feature>
<feature type="compositionally biased region" description="Gly residues" evidence="1">
    <location>
        <begin position="1056"/>
        <end position="1067"/>
    </location>
</feature>
<feature type="compositionally biased region" description="Low complexity" evidence="1">
    <location>
        <begin position="631"/>
        <end position="655"/>
    </location>
</feature>
<feature type="compositionally biased region" description="Low complexity" evidence="1">
    <location>
        <begin position="430"/>
        <end position="448"/>
    </location>
</feature>
<feature type="region of interest" description="Disordered" evidence="1">
    <location>
        <begin position="236"/>
        <end position="255"/>
    </location>
</feature>
<organism evidence="2 3">
    <name type="scientific">Lunasporangiospora selenospora</name>
    <dbReference type="NCBI Taxonomy" id="979761"/>
    <lineage>
        <taxon>Eukaryota</taxon>
        <taxon>Fungi</taxon>
        <taxon>Fungi incertae sedis</taxon>
        <taxon>Mucoromycota</taxon>
        <taxon>Mortierellomycotina</taxon>
        <taxon>Mortierellomycetes</taxon>
        <taxon>Mortierellales</taxon>
        <taxon>Mortierellaceae</taxon>
        <taxon>Lunasporangiospora</taxon>
    </lineage>
</organism>